<name>A0A1T4S7L7_9GAMM</name>
<dbReference type="GO" id="GO:0065002">
    <property type="term" value="P:intracellular protein transmembrane transport"/>
    <property type="evidence" value="ECO:0007669"/>
    <property type="project" value="UniProtKB-UniRule"/>
</dbReference>
<feature type="transmembrane region" description="Helical" evidence="10">
    <location>
        <begin position="222"/>
        <end position="241"/>
    </location>
</feature>
<accession>A0A1T4S7L7</accession>
<feature type="transmembrane region" description="Helical" evidence="10">
    <location>
        <begin position="25"/>
        <end position="43"/>
    </location>
</feature>
<dbReference type="EMBL" id="FUXP01000014">
    <property type="protein sequence ID" value="SKA24244.1"/>
    <property type="molecule type" value="Genomic_DNA"/>
</dbReference>
<evidence type="ECO:0000256" key="2">
    <source>
        <dbReference type="ARBA" id="ARBA00005751"/>
    </source>
</evidence>
<keyword evidence="7 10" id="KW-0811">Translocation</keyword>
<keyword evidence="10" id="KW-1003">Cell membrane</keyword>
<evidence type="ECO:0000256" key="11">
    <source>
        <dbReference type="RuleBase" id="RU000537"/>
    </source>
</evidence>
<evidence type="ECO:0000256" key="9">
    <source>
        <dbReference type="ARBA" id="ARBA00039733"/>
    </source>
</evidence>
<dbReference type="PRINTS" id="PR00303">
    <property type="entry name" value="SECYTRNLCASE"/>
</dbReference>
<keyword evidence="3 10" id="KW-0813">Transport</keyword>
<dbReference type="SUPFAM" id="SSF103491">
    <property type="entry name" value="Preprotein translocase SecY subunit"/>
    <property type="match status" value="1"/>
</dbReference>
<comment type="subunit">
    <text evidence="10">Component of the Sec protein translocase complex. Heterotrimer consisting of SecY, SecE and SecG subunits. The heterotrimers can form oligomers, although 1 heterotrimer is thought to be able to translocate proteins. Interacts with the ribosome. Interacts with SecDF, and other proteins may be involved. Interacts with SecA.</text>
</comment>
<evidence type="ECO:0000256" key="12">
    <source>
        <dbReference type="RuleBase" id="RU003484"/>
    </source>
</evidence>
<feature type="transmembrane region" description="Helical" evidence="10">
    <location>
        <begin position="153"/>
        <end position="178"/>
    </location>
</feature>
<reference evidence="14 15" key="1">
    <citation type="submission" date="2017-02" db="EMBL/GenBank/DDBJ databases">
        <authorList>
            <person name="Peterson S.W."/>
        </authorList>
    </citation>
    <scope>NUCLEOTIDE SEQUENCE [LARGE SCALE GENOMIC DNA]</scope>
    <source>
        <strain evidence="14 15">DSM 21749</strain>
    </source>
</reference>
<evidence type="ECO:0000256" key="10">
    <source>
        <dbReference type="HAMAP-Rule" id="MF_01465"/>
    </source>
</evidence>
<dbReference type="GO" id="GO:0005886">
    <property type="term" value="C:plasma membrane"/>
    <property type="evidence" value="ECO:0007669"/>
    <property type="project" value="UniProtKB-SubCell"/>
</dbReference>
<dbReference type="InterPro" id="IPR030659">
    <property type="entry name" value="SecY_CS"/>
</dbReference>
<dbReference type="NCBIfam" id="TIGR00967">
    <property type="entry name" value="3a0501s007"/>
    <property type="match status" value="1"/>
</dbReference>
<dbReference type="HAMAP" id="MF_01465">
    <property type="entry name" value="SecY"/>
    <property type="match status" value="1"/>
</dbReference>
<comment type="function">
    <text evidence="10 11">The central subunit of the protein translocation channel SecYEG. Consists of two halves formed by TMs 1-5 and 6-10. These two domains form a lateral gate at the front which open onto the bilayer between TMs 2 and 7, and are clamped together by SecE at the back. The channel is closed by both a pore ring composed of hydrophobic SecY resides and a short helix (helix 2A) on the extracellular side of the membrane which forms a plug. The plug probably moves laterally to allow the channel to open. The ring and the pore may move independently.</text>
</comment>
<dbReference type="STRING" id="1122188.SAMN02745674_02631"/>
<dbReference type="PANTHER" id="PTHR10906">
    <property type="entry name" value="SECY/SEC61-ALPHA FAMILY MEMBER"/>
    <property type="match status" value="1"/>
</dbReference>
<dbReference type="InterPro" id="IPR026593">
    <property type="entry name" value="SecY"/>
</dbReference>
<dbReference type="RefSeq" id="WP_078759165.1">
    <property type="nucleotide sequence ID" value="NZ_FUXP01000014.1"/>
</dbReference>
<keyword evidence="5 10" id="KW-0653">Protein transport</keyword>
<evidence type="ECO:0000313" key="15">
    <source>
        <dbReference type="Proteomes" id="UP000190061"/>
    </source>
</evidence>
<comment type="subcellular location">
    <subcellularLocation>
        <location evidence="10">Cell membrane</location>
        <topology evidence="10">Multi-pass membrane protein</topology>
    </subcellularLocation>
    <subcellularLocation>
        <location evidence="1 12">Membrane</location>
        <topology evidence="1 12">Multi-pass membrane protein</topology>
    </subcellularLocation>
</comment>
<feature type="transmembrane region" description="Helical" evidence="10">
    <location>
        <begin position="401"/>
        <end position="421"/>
    </location>
</feature>
<dbReference type="Proteomes" id="UP000190061">
    <property type="component" value="Unassembled WGS sequence"/>
</dbReference>
<dbReference type="OrthoDB" id="9809248at2"/>
<evidence type="ECO:0000313" key="14">
    <source>
        <dbReference type="EMBL" id="SKA24244.1"/>
    </source>
</evidence>
<dbReference type="Pfam" id="PF00344">
    <property type="entry name" value="SecY"/>
    <property type="match status" value="1"/>
</dbReference>
<dbReference type="GO" id="GO:0006605">
    <property type="term" value="P:protein targeting"/>
    <property type="evidence" value="ECO:0007669"/>
    <property type="project" value="UniProtKB-UniRule"/>
</dbReference>
<keyword evidence="15" id="KW-1185">Reference proteome</keyword>
<comment type="similarity">
    <text evidence="2 10 13">Belongs to the SecY/SEC61-alpha family.</text>
</comment>
<keyword evidence="8 10" id="KW-0472">Membrane</keyword>
<feature type="transmembrane region" description="Helical" evidence="10">
    <location>
        <begin position="373"/>
        <end position="395"/>
    </location>
</feature>
<evidence type="ECO:0000256" key="1">
    <source>
        <dbReference type="ARBA" id="ARBA00004141"/>
    </source>
</evidence>
<evidence type="ECO:0000256" key="13">
    <source>
        <dbReference type="RuleBase" id="RU004349"/>
    </source>
</evidence>
<organism evidence="14 15">
    <name type="scientific">Lysobacter spongiicola DSM 21749</name>
    <dbReference type="NCBI Taxonomy" id="1122188"/>
    <lineage>
        <taxon>Bacteria</taxon>
        <taxon>Pseudomonadati</taxon>
        <taxon>Pseudomonadota</taxon>
        <taxon>Gammaproteobacteria</taxon>
        <taxon>Lysobacterales</taxon>
        <taxon>Lysobacteraceae</taxon>
        <taxon>Novilysobacter</taxon>
    </lineage>
</organism>
<evidence type="ECO:0000256" key="5">
    <source>
        <dbReference type="ARBA" id="ARBA00022927"/>
    </source>
</evidence>
<sequence length="453" mass="48695">MARSGNAMAGMGGGLGKFTELRQRLLFVLGALVVYRIGCYIPVPGVNPEAMLRLMETQEGTIVDMFNMFSGGALERFSLFALNVMPYISSSIIMQLLVQIVPSMKAIQKEGESGRRKINQWSRLGAIPLAVFQAWGIATALQAGGASQGIPVVYSPGIGFILTAVISLTAGTMFLMWLGEQVTERGIGNGVSLIIFAGIVAGLPSAALGMFEQVRNGEMNTLVALAVVILVLAVTYFVVFVERGQRRITVNYARRQGGRNAYMNQSSFLPLKLNMSGVIPAIFASSIVMFPATAAAWFSQGDASSFMLRVSQWLNPGEPLHMVLYGGLIAGFAFFYTALVFNSQETADNLKKSGALIPGIRPGKATADYVDGVLTRLTAAGAAYLVLVCLLPEIMRSQMNISFYFGGTSLLIVVVVVMDFISQIQAHLMSHQYESLLKKANLKGSRGGLPGRS</sequence>
<keyword evidence="6 10" id="KW-1133">Transmembrane helix</keyword>
<dbReference type="AlphaFoldDB" id="A0A1T4S7L7"/>
<feature type="transmembrane region" description="Helical" evidence="10">
    <location>
        <begin position="190"/>
        <end position="210"/>
    </location>
</feature>
<evidence type="ECO:0000256" key="3">
    <source>
        <dbReference type="ARBA" id="ARBA00022448"/>
    </source>
</evidence>
<dbReference type="InterPro" id="IPR002208">
    <property type="entry name" value="SecY/SEC61-alpha"/>
</dbReference>
<dbReference type="PROSITE" id="PS00756">
    <property type="entry name" value="SECY_2"/>
    <property type="match status" value="1"/>
</dbReference>
<dbReference type="InterPro" id="IPR023201">
    <property type="entry name" value="SecY_dom_sf"/>
</dbReference>
<feature type="transmembrane region" description="Helical" evidence="10">
    <location>
        <begin position="121"/>
        <end position="141"/>
    </location>
</feature>
<gene>
    <name evidence="10" type="primary">secY</name>
    <name evidence="14" type="ORF">SAMN02745674_02631</name>
</gene>
<feature type="transmembrane region" description="Helical" evidence="10">
    <location>
        <begin position="278"/>
        <end position="299"/>
    </location>
</feature>
<dbReference type="PIRSF" id="PIRSF004557">
    <property type="entry name" value="SecY"/>
    <property type="match status" value="1"/>
</dbReference>
<feature type="transmembrane region" description="Helical" evidence="10">
    <location>
        <begin position="319"/>
        <end position="341"/>
    </location>
</feature>
<evidence type="ECO:0000256" key="6">
    <source>
        <dbReference type="ARBA" id="ARBA00022989"/>
    </source>
</evidence>
<proteinExistence type="inferred from homology"/>
<evidence type="ECO:0000256" key="4">
    <source>
        <dbReference type="ARBA" id="ARBA00022692"/>
    </source>
</evidence>
<dbReference type="Gene3D" id="1.10.3370.10">
    <property type="entry name" value="SecY subunit domain"/>
    <property type="match status" value="1"/>
</dbReference>
<protein>
    <recommendedName>
        <fullName evidence="9 10">Protein translocase subunit SecY</fullName>
    </recommendedName>
</protein>
<dbReference type="FunFam" id="1.10.3370.10:FF:000001">
    <property type="entry name" value="Preprotein translocase subunit SecY"/>
    <property type="match status" value="1"/>
</dbReference>
<keyword evidence="4 10" id="KW-0812">Transmembrane</keyword>
<evidence type="ECO:0000256" key="8">
    <source>
        <dbReference type="ARBA" id="ARBA00023136"/>
    </source>
</evidence>
<dbReference type="PROSITE" id="PS00755">
    <property type="entry name" value="SECY_1"/>
    <property type="match status" value="1"/>
</dbReference>
<dbReference type="GO" id="GO:0043952">
    <property type="term" value="P:protein transport by the Sec complex"/>
    <property type="evidence" value="ECO:0007669"/>
    <property type="project" value="UniProtKB-UniRule"/>
</dbReference>
<feature type="transmembrane region" description="Helical" evidence="10">
    <location>
        <begin position="77"/>
        <end position="101"/>
    </location>
</feature>
<evidence type="ECO:0000256" key="7">
    <source>
        <dbReference type="ARBA" id="ARBA00023010"/>
    </source>
</evidence>